<gene>
    <name evidence="1" type="ORF">ACFFMS_20255</name>
</gene>
<dbReference type="Proteomes" id="UP001589609">
    <property type="component" value="Unassembled WGS sequence"/>
</dbReference>
<reference evidence="1 2" key="1">
    <citation type="submission" date="2024-09" db="EMBL/GenBank/DDBJ databases">
        <authorList>
            <person name="Sun Q."/>
            <person name="Mori K."/>
        </authorList>
    </citation>
    <scope>NUCLEOTIDE SEQUENCE [LARGE SCALE GENOMIC DNA]</scope>
    <source>
        <strain evidence="1 2">JCM 11201</strain>
    </source>
</reference>
<proteinExistence type="predicted"/>
<accession>A0ABV5WJ36</accession>
<sequence length="43" mass="5063">MIRLPEKELKADYEGHMLKVYIQPYNLNLLPQKALTTMAEQTE</sequence>
<keyword evidence="2" id="KW-1185">Reference proteome</keyword>
<evidence type="ECO:0000313" key="1">
    <source>
        <dbReference type="EMBL" id="MFB9760635.1"/>
    </source>
</evidence>
<evidence type="ECO:0000313" key="2">
    <source>
        <dbReference type="Proteomes" id="UP001589609"/>
    </source>
</evidence>
<protein>
    <submittedName>
        <fullName evidence="1">Uncharacterized protein</fullName>
    </submittedName>
</protein>
<organism evidence="1 2">
    <name type="scientific">Ectobacillus funiculus</name>
    <dbReference type="NCBI Taxonomy" id="137993"/>
    <lineage>
        <taxon>Bacteria</taxon>
        <taxon>Bacillati</taxon>
        <taxon>Bacillota</taxon>
        <taxon>Bacilli</taxon>
        <taxon>Bacillales</taxon>
        <taxon>Bacillaceae</taxon>
        <taxon>Ectobacillus</taxon>
    </lineage>
</organism>
<dbReference type="EMBL" id="JBHMAF010000162">
    <property type="protein sequence ID" value="MFB9760635.1"/>
    <property type="molecule type" value="Genomic_DNA"/>
</dbReference>
<comment type="caution">
    <text evidence="1">The sequence shown here is derived from an EMBL/GenBank/DDBJ whole genome shotgun (WGS) entry which is preliminary data.</text>
</comment>
<name>A0ABV5WJ36_9BACI</name>